<accession>Q894H9</accession>
<name>Q894H9_CLOTE</name>
<keyword evidence="2" id="KW-1185">Reference proteome</keyword>
<dbReference type="Proteomes" id="UP000001412">
    <property type="component" value="Chromosome"/>
</dbReference>
<sequence>MEDGKMRNLENVINNYKEFNKNEREQLQQIIHFDGLTDVKKRDIIREIVLEEGLGQDITAQEVQDNLNNKEMVKWLLDRLFVTDICNLAIDKFITKAKSGKININKFLNMHKEQPKRNYWQLISLNY</sequence>
<reference evidence="1 2" key="1">
    <citation type="journal article" date="2003" name="Proc. Natl. Acad. Sci. U.S.A.">
        <title>The genome sequence of Clostridium tetani, the causative agent of tetanus disease.</title>
        <authorList>
            <person name="Brueggemann H."/>
            <person name="Baumer S."/>
            <person name="Fricke W.F."/>
            <person name="Wiezer A."/>
            <person name="Liesegang H."/>
            <person name="Decker I."/>
            <person name="Herzberg C."/>
            <person name="Martinez-Arias R."/>
            <person name="Merkl R."/>
            <person name="Henne A."/>
            <person name="Gottschalk G."/>
        </authorList>
    </citation>
    <scope>NUCLEOTIDE SEQUENCE [LARGE SCALE GENOMIC DNA]</scope>
    <source>
        <strain evidence="2">Massachusetts / E88</strain>
    </source>
</reference>
<organism evidence="1 2">
    <name type="scientific">Clostridium tetani (strain Massachusetts / E88)</name>
    <dbReference type="NCBI Taxonomy" id="212717"/>
    <lineage>
        <taxon>Bacteria</taxon>
        <taxon>Bacillati</taxon>
        <taxon>Bacillota</taxon>
        <taxon>Clostridia</taxon>
        <taxon>Eubacteriales</taxon>
        <taxon>Clostridiaceae</taxon>
        <taxon>Clostridium</taxon>
    </lineage>
</organism>
<evidence type="ECO:0000313" key="2">
    <source>
        <dbReference type="Proteomes" id="UP000001412"/>
    </source>
</evidence>
<dbReference type="AlphaFoldDB" id="Q894H9"/>
<protein>
    <submittedName>
        <fullName evidence="1">Phage-related protein</fullName>
    </submittedName>
</protein>
<dbReference type="KEGG" id="ctc:CTC_01565"/>
<gene>
    <name evidence="1" type="ordered locus">CTC_01565</name>
</gene>
<proteinExistence type="predicted"/>
<evidence type="ECO:0000313" key="1">
    <source>
        <dbReference type="EMBL" id="AAO36113.1"/>
    </source>
</evidence>
<dbReference type="EMBL" id="AE015927">
    <property type="protein sequence ID" value="AAO36113.1"/>
    <property type="molecule type" value="Genomic_DNA"/>
</dbReference>
<dbReference type="HOGENOM" id="CLU_1966793_0_0_9"/>